<dbReference type="PANTHER" id="PTHR23121:SF9">
    <property type="entry name" value="SODIUM-DEPENDENT GLUCOSE TRANSPORTER 1"/>
    <property type="match status" value="1"/>
</dbReference>
<feature type="compositionally biased region" description="Polar residues" evidence="4">
    <location>
        <begin position="415"/>
        <end position="428"/>
    </location>
</feature>
<dbReference type="PANTHER" id="PTHR23121">
    <property type="entry name" value="SODIUM-DEPENDENT GLUCOSE TRANSPORTER 1"/>
    <property type="match status" value="1"/>
</dbReference>
<evidence type="ECO:0000256" key="4">
    <source>
        <dbReference type="SAM" id="MobiDB-lite"/>
    </source>
</evidence>
<dbReference type="InterPro" id="IPR011701">
    <property type="entry name" value="MFS"/>
</dbReference>
<dbReference type="InterPro" id="IPR036259">
    <property type="entry name" value="MFS_trans_sf"/>
</dbReference>
<feature type="transmembrane region" description="Helical" evidence="5">
    <location>
        <begin position="222"/>
        <end position="241"/>
    </location>
</feature>
<feature type="transmembrane region" description="Helical" evidence="5">
    <location>
        <begin position="170"/>
        <end position="192"/>
    </location>
</feature>
<protein>
    <recommendedName>
        <fullName evidence="8">Major facilitator superfamily (MFS) profile domain-containing protein</fullName>
    </recommendedName>
</protein>
<evidence type="ECO:0008006" key="8">
    <source>
        <dbReference type="Google" id="ProtNLM"/>
    </source>
</evidence>
<name>A0ABP0PXN3_9DINO</name>
<keyword evidence="1 5" id="KW-0812">Transmembrane</keyword>
<organism evidence="6 7">
    <name type="scientific">Durusdinium trenchii</name>
    <dbReference type="NCBI Taxonomy" id="1381693"/>
    <lineage>
        <taxon>Eukaryota</taxon>
        <taxon>Sar</taxon>
        <taxon>Alveolata</taxon>
        <taxon>Dinophyceae</taxon>
        <taxon>Suessiales</taxon>
        <taxon>Symbiodiniaceae</taxon>
        <taxon>Durusdinium</taxon>
    </lineage>
</organism>
<proteinExistence type="predicted"/>
<dbReference type="SUPFAM" id="SSF103473">
    <property type="entry name" value="MFS general substrate transporter"/>
    <property type="match status" value="1"/>
</dbReference>
<accession>A0ABP0PXN3</accession>
<dbReference type="Pfam" id="PF05704">
    <property type="entry name" value="Caps_synth"/>
    <property type="match status" value="1"/>
</dbReference>
<feature type="transmembrane region" description="Helical" evidence="5">
    <location>
        <begin position="284"/>
        <end position="305"/>
    </location>
</feature>
<gene>
    <name evidence="6" type="ORF">SCF082_LOCUS38238</name>
</gene>
<dbReference type="Pfam" id="PF07690">
    <property type="entry name" value="MFS_1"/>
    <property type="match status" value="1"/>
</dbReference>
<comment type="caution">
    <text evidence="6">The sequence shown here is derived from an EMBL/GenBank/DDBJ whole genome shotgun (WGS) entry which is preliminary data.</text>
</comment>
<feature type="transmembrane region" description="Helical" evidence="5">
    <location>
        <begin position="20"/>
        <end position="43"/>
    </location>
</feature>
<feature type="transmembrane region" description="Helical" evidence="5">
    <location>
        <begin position="375"/>
        <end position="394"/>
    </location>
</feature>
<evidence type="ECO:0000256" key="1">
    <source>
        <dbReference type="ARBA" id="ARBA00022692"/>
    </source>
</evidence>
<keyword evidence="3 5" id="KW-0472">Membrane</keyword>
<dbReference type="InterPro" id="IPR029044">
    <property type="entry name" value="Nucleotide-diphossugar_trans"/>
</dbReference>
<keyword evidence="2 5" id="KW-1133">Transmembrane helix</keyword>
<evidence type="ECO:0000256" key="3">
    <source>
        <dbReference type="ARBA" id="ARBA00023136"/>
    </source>
</evidence>
<dbReference type="EMBL" id="CAXAMM010038695">
    <property type="protein sequence ID" value="CAK9080177.1"/>
    <property type="molecule type" value="Genomic_DNA"/>
</dbReference>
<dbReference type="Proteomes" id="UP001642464">
    <property type="component" value="Unassembled WGS sequence"/>
</dbReference>
<dbReference type="Gene3D" id="1.20.1250.20">
    <property type="entry name" value="MFS general substrate transporter like domains"/>
    <property type="match status" value="1"/>
</dbReference>
<reference evidence="6 7" key="1">
    <citation type="submission" date="2024-02" db="EMBL/GenBank/DDBJ databases">
        <authorList>
            <person name="Chen Y."/>
            <person name="Shah S."/>
            <person name="Dougan E. K."/>
            <person name="Thang M."/>
            <person name="Chan C."/>
        </authorList>
    </citation>
    <scope>NUCLEOTIDE SEQUENCE [LARGE SCALE GENOMIC DNA]</scope>
</reference>
<feature type="transmembrane region" description="Helical" evidence="5">
    <location>
        <begin position="346"/>
        <end position="363"/>
    </location>
</feature>
<feature type="transmembrane region" description="Helical" evidence="5">
    <location>
        <begin position="89"/>
        <end position="119"/>
    </location>
</feature>
<evidence type="ECO:0000313" key="6">
    <source>
        <dbReference type="EMBL" id="CAK9080177.1"/>
    </source>
</evidence>
<dbReference type="SUPFAM" id="SSF53448">
    <property type="entry name" value="Nucleotide-diphospho-sugar transferases"/>
    <property type="match status" value="1"/>
</dbReference>
<feature type="transmembrane region" description="Helical" evidence="5">
    <location>
        <begin position="253"/>
        <end position="272"/>
    </location>
</feature>
<feature type="transmembrane region" description="Helical" evidence="5">
    <location>
        <begin position="55"/>
        <end position="77"/>
    </location>
</feature>
<evidence type="ECO:0000256" key="5">
    <source>
        <dbReference type="SAM" id="Phobius"/>
    </source>
</evidence>
<sequence>MSKSLTGERRRSGRIMHLLVYTMSTMVFGMICSALGPSIPWLASNADVTPETLGWLPAAQAVMCIVSGLASSLMAFVARKYHHLLLGLLLLWLGVFFMVLPLASSSIYALTLVFAFQVLPRPWIGQMTNLLVSELYEEPSLSSAAQSFNQGGFALGCVFMVMLEEISSSAFGGAAMFYIAGGFTGLSSLLFFTLPRAPEKAKVSGRSAKGAKGARESKMPSAFTLTCSCLGILVACGTWLITSMTQMGFESSLASLCNIIFWLLFAVSRLVLAPCLCKCLKPRPSSMIIGGASLAALSCIAAVAWPRSLPAVLLGVSGIALGAGPSYAMTISMAKESVELTSVDSAMFAIASSLGAGGVPFVMSRVLNLFGPEAFFPSLLVMSAILMTLTRIVGGAKDAREVETKDAIESDMESMESTQANDANSDSAVSDGLVPPIMWTYWEQGWEDAPLLCQACAKSWEGMNPHLSLQKISGADLPDLLPELCYKTRFWELPAGQRSDLVRLSLLEKFGGLWVDATLFCTSPVMPWLSALKQADTSEGSSLSSSGTPKCGPMTPSWTASCRHLAEHTPCADISSLCITVFFIILSSNVQWYLGRFCGPLRDSHTSLLKLMSFVTGSAAGSL</sequence>
<keyword evidence="7" id="KW-1185">Reference proteome</keyword>
<dbReference type="InterPro" id="IPR008441">
    <property type="entry name" value="AfumC-like_glycosyl_Trfase"/>
</dbReference>
<feature type="transmembrane region" description="Helical" evidence="5">
    <location>
        <begin position="311"/>
        <end position="334"/>
    </location>
</feature>
<feature type="region of interest" description="Disordered" evidence="4">
    <location>
        <begin position="410"/>
        <end position="429"/>
    </location>
</feature>
<evidence type="ECO:0000256" key="2">
    <source>
        <dbReference type="ARBA" id="ARBA00022989"/>
    </source>
</evidence>
<evidence type="ECO:0000313" key="7">
    <source>
        <dbReference type="Proteomes" id="UP001642464"/>
    </source>
</evidence>